<dbReference type="SUPFAM" id="SSF47598">
    <property type="entry name" value="Ribbon-helix-helix"/>
    <property type="match status" value="1"/>
</dbReference>
<evidence type="ECO:0000313" key="1">
    <source>
        <dbReference type="EMBL" id="NSF74859.1"/>
    </source>
</evidence>
<dbReference type="Gene3D" id="1.10.1220.10">
    <property type="entry name" value="Met repressor-like"/>
    <property type="match status" value="1"/>
</dbReference>
<protein>
    <recommendedName>
        <fullName evidence="3">Arc family DNA-binding protein</fullName>
    </recommendedName>
</protein>
<dbReference type="Proteomes" id="UP000822152">
    <property type="component" value="Unassembled WGS sequence"/>
</dbReference>
<dbReference type="EMBL" id="JAAIPF010000036">
    <property type="protein sequence ID" value="NSF74859.1"/>
    <property type="molecule type" value="Genomic_DNA"/>
</dbReference>
<name>A0ABX2GSX0_9FIRM</name>
<comment type="caution">
    <text evidence="1">The sequence shown here is derived from an EMBL/GenBank/DDBJ whole genome shotgun (WGS) entry which is preliminary data.</text>
</comment>
<proteinExistence type="predicted"/>
<sequence>MPEESKVSKAQQKAVNKYVKNNYDRINVTFPKGQKEIIMQAAEAAGESVNGYIKKAVDQRMERDNA</sequence>
<keyword evidence="2" id="KW-1185">Reference proteome</keyword>
<organism evidence="1 2">
    <name type="scientific">Blautia wexlerae</name>
    <dbReference type="NCBI Taxonomy" id="418240"/>
    <lineage>
        <taxon>Bacteria</taxon>
        <taxon>Bacillati</taxon>
        <taxon>Bacillota</taxon>
        <taxon>Clostridia</taxon>
        <taxon>Lachnospirales</taxon>
        <taxon>Lachnospiraceae</taxon>
        <taxon>Blautia</taxon>
    </lineage>
</organism>
<accession>A0ABX2GSX0</accession>
<evidence type="ECO:0008006" key="3">
    <source>
        <dbReference type="Google" id="ProtNLM"/>
    </source>
</evidence>
<gene>
    <name evidence="1" type="ORF">G4952_13830</name>
</gene>
<dbReference type="InterPro" id="IPR013321">
    <property type="entry name" value="Arc_rbn_hlx_hlx"/>
</dbReference>
<dbReference type="InterPro" id="IPR010985">
    <property type="entry name" value="Ribbon_hlx_hlx"/>
</dbReference>
<evidence type="ECO:0000313" key="2">
    <source>
        <dbReference type="Proteomes" id="UP000822152"/>
    </source>
</evidence>
<reference evidence="1 2" key="1">
    <citation type="journal article" date="2020" name="Cell Host Microbe">
        <title>Functional and Genomic Variation between Human-Derived Isolates of Lachnospiraceae Reveals Inter- and Intra-Species Diversity.</title>
        <authorList>
            <person name="Sorbara M.T."/>
            <person name="Littmann E.R."/>
            <person name="Fontana E."/>
            <person name="Moody T.U."/>
            <person name="Kohout C.E."/>
            <person name="Gjonbalaj M."/>
            <person name="Eaton V."/>
            <person name="Seok R."/>
            <person name="Leiner I.M."/>
            <person name="Pamer E.G."/>
        </authorList>
    </citation>
    <scope>NUCLEOTIDE SEQUENCE [LARGE SCALE GENOMIC DNA]</scope>
    <source>
        <strain evidence="1 2">MSK.20.11</strain>
    </source>
</reference>
<dbReference type="RefSeq" id="WP_173744147.1">
    <property type="nucleotide sequence ID" value="NZ_JAAIPF010000036.1"/>
</dbReference>